<feature type="chain" id="PRO_5017422966" evidence="6">
    <location>
        <begin position="27"/>
        <end position="177"/>
    </location>
</feature>
<name>A0A3A4QSQ5_9BACT</name>
<evidence type="ECO:0000256" key="2">
    <source>
        <dbReference type="ARBA" id="ARBA00022475"/>
    </source>
</evidence>
<evidence type="ECO:0000256" key="6">
    <source>
        <dbReference type="SAM" id="SignalP"/>
    </source>
</evidence>
<feature type="domain" description="Single Cache" evidence="7">
    <location>
        <begin position="23"/>
        <end position="108"/>
    </location>
</feature>
<keyword evidence="3" id="KW-0812">Transmembrane</keyword>
<feature type="signal peptide" evidence="6">
    <location>
        <begin position="1"/>
        <end position="26"/>
    </location>
</feature>
<reference evidence="8 9" key="1">
    <citation type="journal article" date="2017" name="ISME J.">
        <title>Energy and carbon metabolisms in a deep terrestrial subsurface fluid microbial community.</title>
        <authorList>
            <person name="Momper L."/>
            <person name="Jungbluth S.P."/>
            <person name="Lee M.D."/>
            <person name="Amend J.P."/>
        </authorList>
    </citation>
    <scope>NUCLEOTIDE SEQUENCE [LARGE SCALE GENOMIC DNA]</scope>
    <source>
        <strain evidence="8">SURF_26</strain>
    </source>
</reference>
<proteinExistence type="predicted"/>
<organism evidence="8 9">
    <name type="scientific">Candidatus Auribacter fodinae</name>
    <dbReference type="NCBI Taxonomy" id="2093366"/>
    <lineage>
        <taxon>Bacteria</taxon>
        <taxon>Pseudomonadati</taxon>
        <taxon>Candidatus Auribacterota</taxon>
        <taxon>Candidatus Auribacteria</taxon>
        <taxon>Candidatus Auribacterales</taxon>
        <taxon>Candidatus Auribacteraceae</taxon>
        <taxon>Candidatus Auribacter</taxon>
    </lineage>
</organism>
<accession>A0A3A4QSQ5</accession>
<dbReference type="AlphaFoldDB" id="A0A3A4QSQ5"/>
<dbReference type="GO" id="GO:0005886">
    <property type="term" value="C:plasma membrane"/>
    <property type="evidence" value="ECO:0007669"/>
    <property type="project" value="UniProtKB-SubCell"/>
</dbReference>
<keyword evidence="4" id="KW-1133">Transmembrane helix</keyword>
<dbReference type="InterPro" id="IPR033480">
    <property type="entry name" value="sCache_2"/>
</dbReference>
<dbReference type="Proteomes" id="UP000266426">
    <property type="component" value="Unassembled WGS sequence"/>
</dbReference>
<evidence type="ECO:0000259" key="7">
    <source>
        <dbReference type="SMART" id="SM01049"/>
    </source>
</evidence>
<evidence type="ECO:0000256" key="3">
    <source>
        <dbReference type="ARBA" id="ARBA00022692"/>
    </source>
</evidence>
<evidence type="ECO:0000313" key="8">
    <source>
        <dbReference type="EMBL" id="RJP57025.1"/>
    </source>
</evidence>
<keyword evidence="6" id="KW-0732">Signal</keyword>
<sequence>MKKQALKLAVLLTCVLSLSLAGKSMALDLTPQSCKDVADKAAKLIAEKGEAAFADLKNKEGEFIFADGQGYVWVQDTDAVMLMHPIKPDLDGKSLSDFQDLNGMYIFVVFSEMAEDNGSGWVPYSWPKPGQDSESPKISYVVKTENGGKTYVVGCGMYDVTAADIKAQFPSDAVYEE</sequence>
<evidence type="ECO:0000256" key="5">
    <source>
        <dbReference type="ARBA" id="ARBA00023136"/>
    </source>
</evidence>
<keyword evidence="2" id="KW-1003">Cell membrane</keyword>
<evidence type="ECO:0000313" key="9">
    <source>
        <dbReference type="Proteomes" id="UP000266426"/>
    </source>
</evidence>
<evidence type="ECO:0000256" key="1">
    <source>
        <dbReference type="ARBA" id="ARBA00004651"/>
    </source>
</evidence>
<comment type="subcellular location">
    <subcellularLocation>
        <location evidence="1">Cell membrane</location>
        <topology evidence="1">Multi-pass membrane protein</topology>
    </subcellularLocation>
</comment>
<gene>
    <name evidence="8" type="ORF">C4541_11150</name>
</gene>
<dbReference type="EMBL" id="QZJZ01000087">
    <property type="protein sequence ID" value="RJP57025.1"/>
    <property type="molecule type" value="Genomic_DNA"/>
</dbReference>
<comment type="caution">
    <text evidence="8">The sequence shown here is derived from an EMBL/GenBank/DDBJ whole genome shotgun (WGS) entry which is preliminary data.</text>
</comment>
<dbReference type="SMART" id="SM01049">
    <property type="entry name" value="Cache_2"/>
    <property type="match status" value="1"/>
</dbReference>
<protein>
    <submittedName>
        <fullName evidence="8">Chemotaxis protein</fullName>
    </submittedName>
</protein>
<evidence type="ECO:0000256" key="4">
    <source>
        <dbReference type="ARBA" id="ARBA00022989"/>
    </source>
</evidence>
<dbReference type="Pfam" id="PF17200">
    <property type="entry name" value="sCache_2"/>
    <property type="match status" value="1"/>
</dbReference>
<dbReference type="Gene3D" id="3.30.450.20">
    <property type="entry name" value="PAS domain"/>
    <property type="match status" value="1"/>
</dbReference>
<keyword evidence="5" id="KW-0472">Membrane</keyword>